<dbReference type="PIR" id="D97727">
    <property type="entry name" value="D97727"/>
</dbReference>
<keyword evidence="1" id="KW-0808">Transferase</keyword>
<evidence type="ECO:0000313" key="1">
    <source>
        <dbReference type="EMBL" id="AAL02758.1"/>
    </source>
</evidence>
<dbReference type="EMBL" id="AE006914">
    <property type="protein sequence ID" value="AAL02758.1"/>
    <property type="molecule type" value="Genomic_DNA"/>
</dbReference>
<dbReference type="KEGG" id="rco:RC0220"/>
<organism evidence="1 2">
    <name type="scientific">Rickettsia conorii (strain ATCC VR-613 / Malish 7)</name>
    <dbReference type="NCBI Taxonomy" id="272944"/>
    <lineage>
        <taxon>Bacteria</taxon>
        <taxon>Pseudomonadati</taxon>
        <taxon>Pseudomonadota</taxon>
        <taxon>Alphaproteobacteria</taxon>
        <taxon>Rickettsiales</taxon>
        <taxon>Rickettsiaceae</taxon>
        <taxon>Rickettsieae</taxon>
        <taxon>Rickettsia</taxon>
        <taxon>spotted fever group</taxon>
    </lineage>
</organism>
<keyword evidence="1" id="KW-0012">Acyltransferase</keyword>
<name>Q92J49_RICCN</name>
<reference evidence="1 2" key="1">
    <citation type="journal article" date="2001" name="Science">
        <title>Mechanisms of evolution in Rickettsia conorii and R. prowazekii.</title>
        <authorList>
            <person name="Ogata H."/>
            <person name="Audic S."/>
            <person name="Renesto-Audiffren P."/>
            <person name="Fournier P.-E."/>
            <person name="Barbe V."/>
            <person name="Samson D."/>
            <person name="Roux V."/>
            <person name="Cossart P."/>
            <person name="Weissenbach J."/>
            <person name="Claverie J.-M."/>
            <person name="Raoult D."/>
        </authorList>
    </citation>
    <scope>NUCLEOTIDE SEQUENCE [LARGE SCALE GENOMIC DNA]</scope>
    <source>
        <strain evidence="2">ATCC VR-613 / Malish 7</strain>
    </source>
</reference>
<dbReference type="HOGENOM" id="CLU_3029543_0_0_5"/>
<dbReference type="AlphaFoldDB" id="Q92J49"/>
<dbReference type="GO" id="GO:0016746">
    <property type="term" value="F:acyltransferase activity"/>
    <property type="evidence" value="ECO:0007669"/>
    <property type="project" value="UniProtKB-KW"/>
</dbReference>
<gene>
    <name evidence="1" type="ordered locus">RC0220</name>
</gene>
<protein>
    <submittedName>
        <fullName evidence="1">Uncharacterized protein</fullName>
    </submittedName>
</protein>
<accession>Q92J49</accession>
<dbReference type="Proteomes" id="UP000000816">
    <property type="component" value="Chromosome"/>
</dbReference>
<evidence type="ECO:0000313" key="2">
    <source>
        <dbReference type="Proteomes" id="UP000000816"/>
    </source>
</evidence>
<proteinExistence type="predicted"/>
<sequence>MLHTVQMTKKSDNLSPIVDYLILGIVHKGHENLPIVYIVYISLKAILNQLSYQDILIGLTTSQS</sequence>